<dbReference type="RefSeq" id="WP_123896662.1">
    <property type="nucleotide sequence ID" value="NZ_RPFJ01000004.1"/>
</dbReference>
<dbReference type="Gene3D" id="3.40.630.30">
    <property type="match status" value="2"/>
</dbReference>
<dbReference type="OrthoDB" id="4228396at2"/>
<feature type="domain" description="N-acetyltransferase" evidence="1">
    <location>
        <begin position="157"/>
        <end position="282"/>
    </location>
</feature>
<proteinExistence type="predicted"/>
<dbReference type="Proteomes" id="UP000270856">
    <property type="component" value="Unassembled WGS sequence"/>
</dbReference>
<dbReference type="PROSITE" id="PS51186">
    <property type="entry name" value="GNAT"/>
    <property type="match status" value="2"/>
</dbReference>
<dbReference type="PANTHER" id="PTHR43617">
    <property type="entry name" value="L-AMINO ACID N-ACETYLTRANSFERASE"/>
    <property type="match status" value="1"/>
</dbReference>
<evidence type="ECO:0000313" key="2">
    <source>
        <dbReference type="EMBL" id="RPD99136.1"/>
    </source>
</evidence>
<reference evidence="2 3" key="1">
    <citation type="submission" date="2018-11" db="EMBL/GenBank/DDBJ databases">
        <title>Aureibaculum marinum gen. nov., sp. nov., a member of the family Flavobacteriaceae isolated from the Bohai Sea.</title>
        <authorList>
            <person name="Ji X."/>
        </authorList>
    </citation>
    <scope>NUCLEOTIDE SEQUENCE [LARGE SCALE GENOMIC DNA]</scope>
    <source>
        <strain evidence="2 3">BH-SD17</strain>
    </source>
</reference>
<gene>
    <name evidence="2" type="ORF">EGM88_03865</name>
</gene>
<dbReference type="InterPro" id="IPR000182">
    <property type="entry name" value="GNAT_dom"/>
</dbReference>
<evidence type="ECO:0000259" key="1">
    <source>
        <dbReference type="PROSITE" id="PS51186"/>
    </source>
</evidence>
<organism evidence="2 3">
    <name type="scientific">Aureibaculum marinum</name>
    <dbReference type="NCBI Taxonomy" id="2487930"/>
    <lineage>
        <taxon>Bacteria</taxon>
        <taxon>Pseudomonadati</taxon>
        <taxon>Bacteroidota</taxon>
        <taxon>Flavobacteriia</taxon>
        <taxon>Flavobacteriales</taxon>
        <taxon>Flavobacteriaceae</taxon>
        <taxon>Aureibaculum</taxon>
    </lineage>
</organism>
<dbReference type="InterPro" id="IPR050276">
    <property type="entry name" value="MshD_Acetyltransferase"/>
</dbReference>
<feature type="domain" description="N-acetyltransferase" evidence="1">
    <location>
        <begin position="1"/>
        <end position="160"/>
    </location>
</feature>
<dbReference type="AlphaFoldDB" id="A0A3N4P2E2"/>
<accession>A0A3N4P2E2</accession>
<dbReference type="SUPFAM" id="SSF55729">
    <property type="entry name" value="Acyl-CoA N-acyltransferases (Nat)"/>
    <property type="match status" value="2"/>
</dbReference>
<keyword evidence="3" id="KW-1185">Reference proteome</keyword>
<evidence type="ECO:0000313" key="3">
    <source>
        <dbReference type="Proteomes" id="UP000270856"/>
    </source>
</evidence>
<dbReference type="Pfam" id="PF00583">
    <property type="entry name" value="Acetyltransf_1"/>
    <property type="match status" value="2"/>
</dbReference>
<name>A0A3N4P2E2_9FLAO</name>
<dbReference type="GO" id="GO:0016747">
    <property type="term" value="F:acyltransferase activity, transferring groups other than amino-acyl groups"/>
    <property type="evidence" value="ECO:0007669"/>
    <property type="project" value="InterPro"/>
</dbReference>
<dbReference type="InterPro" id="IPR016181">
    <property type="entry name" value="Acyl_CoA_acyltransferase"/>
</dbReference>
<keyword evidence="2" id="KW-0808">Transferase</keyword>
<protein>
    <submittedName>
        <fullName evidence="2">GNAT family N-acetyltransferase</fullName>
    </submittedName>
</protein>
<dbReference type="CDD" id="cd04301">
    <property type="entry name" value="NAT_SF"/>
    <property type="match status" value="2"/>
</dbReference>
<comment type="caution">
    <text evidence="2">The sequence shown here is derived from an EMBL/GenBank/DDBJ whole genome shotgun (WGS) entry which is preliminary data.</text>
</comment>
<dbReference type="EMBL" id="RPFJ01000004">
    <property type="protein sequence ID" value="RPD99136.1"/>
    <property type="molecule type" value="Genomic_DNA"/>
</dbReference>
<sequence length="282" mass="32329">MNFKSLESVNSKDILKVFNESFADYFVPFKLTENQLVSKMTSDKINLNLSVGVFENQKLIAFILHGFDTINNQKVVYNGGTGVMPKNRGQGITKKMYDFALPILEKNGIDKIILEVINENIPAIKSYEKVGFKTTRELACFKGIFKPKNSNTVVETIELQNYDWNLMESFWDIHTTWQNSKNVLDDLKKDNDARAAYINGQLIGYVIYKPKSKQIQQIAIHKSFRKKGIATKLIAELAEKYGSYFSVINVDKKSKHVTGFFESLGFEYSIEQLEMELDLNKD</sequence>